<feature type="coiled-coil region" evidence="1">
    <location>
        <begin position="5"/>
        <end position="32"/>
    </location>
</feature>
<feature type="compositionally biased region" description="Low complexity" evidence="2">
    <location>
        <begin position="157"/>
        <end position="178"/>
    </location>
</feature>
<protein>
    <submittedName>
        <fullName evidence="3">Uncharacterized protein</fullName>
    </submittedName>
</protein>
<feature type="region of interest" description="Disordered" evidence="2">
    <location>
        <begin position="47"/>
        <end position="75"/>
    </location>
</feature>
<dbReference type="EMBL" id="RWGY01000007">
    <property type="protein sequence ID" value="TVU41736.1"/>
    <property type="molecule type" value="Genomic_DNA"/>
</dbReference>
<evidence type="ECO:0000256" key="1">
    <source>
        <dbReference type="SAM" id="Coils"/>
    </source>
</evidence>
<sequence>MRMQLVRKERELDKAEKQVAEARAGLHALTTAAADLPAKEAELARTRSDLRQIARRRKRNSTTSPSRSSHLKLKRVSAKQVCARVRLRAQRGAALKATAEQVAKAGAELDVVVQDLQVQPVPAADHEIRVCEFLPPFISHAALELEIQFDDEDEYSSSESATNLSESDASSSALPPLS</sequence>
<evidence type="ECO:0000256" key="2">
    <source>
        <dbReference type="SAM" id="MobiDB-lite"/>
    </source>
</evidence>
<proteinExistence type="predicted"/>
<organism evidence="3 4">
    <name type="scientific">Eragrostis curvula</name>
    <name type="common">weeping love grass</name>
    <dbReference type="NCBI Taxonomy" id="38414"/>
    <lineage>
        <taxon>Eukaryota</taxon>
        <taxon>Viridiplantae</taxon>
        <taxon>Streptophyta</taxon>
        <taxon>Embryophyta</taxon>
        <taxon>Tracheophyta</taxon>
        <taxon>Spermatophyta</taxon>
        <taxon>Magnoliopsida</taxon>
        <taxon>Liliopsida</taxon>
        <taxon>Poales</taxon>
        <taxon>Poaceae</taxon>
        <taxon>PACMAD clade</taxon>
        <taxon>Chloridoideae</taxon>
        <taxon>Eragrostideae</taxon>
        <taxon>Eragrostidinae</taxon>
        <taxon>Eragrostis</taxon>
    </lineage>
</organism>
<evidence type="ECO:0000313" key="3">
    <source>
        <dbReference type="EMBL" id="TVU41736.1"/>
    </source>
</evidence>
<dbReference type="AlphaFoldDB" id="A0A5J9W1H1"/>
<name>A0A5J9W1H1_9POAL</name>
<comment type="caution">
    <text evidence="3">The sequence shown here is derived from an EMBL/GenBank/DDBJ whole genome shotgun (WGS) entry which is preliminary data.</text>
</comment>
<gene>
    <name evidence="3" type="ORF">EJB05_15281</name>
</gene>
<feature type="region of interest" description="Disordered" evidence="2">
    <location>
        <begin position="151"/>
        <end position="178"/>
    </location>
</feature>
<keyword evidence="4" id="KW-1185">Reference proteome</keyword>
<accession>A0A5J9W1H1</accession>
<reference evidence="3 4" key="1">
    <citation type="journal article" date="2019" name="Sci. Rep.">
        <title>A high-quality genome of Eragrostis curvula grass provides insights into Poaceae evolution and supports new strategies to enhance forage quality.</title>
        <authorList>
            <person name="Carballo J."/>
            <person name="Santos B.A.C.M."/>
            <person name="Zappacosta D."/>
            <person name="Garbus I."/>
            <person name="Selva J.P."/>
            <person name="Gallo C.A."/>
            <person name="Diaz A."/>
            <person name="Albertini E."/>
            <person name="Caccamo M."/>
            <person name="Echenique V."/>
        </authorList>
    </citation>
    <scope>NUCLEOTIDE SEQUENCE [LARGE SCALE GENOMIC DNA]</scope>
    <source>
        <strain evidence="4">cv. Victoria</strain>
        <tissue evidence="3">Leaf</tissue>
    </source>
</reference>
<dbReference type="Gramene" id="TVU41736">
    <property type="protein sequence ID" value="TVU41736"/>
    <property type="gene ID" value="EJB05_15281"/>
</dbReference>
<keyword evidence="1" id="KW-0175">Coiled coil</keyword>
<dbReference type="Proteomes" id="UP000324897">
    <property type="component" value="Chromosome 4"/>
</dbReference>
<evidence type="ECO:0000313" key="4">
    <source>
        <dbReference type="Proteomes" id="UP000324897"/>
    </source>
</evidence>